<sequence>MPPSIAVDSRTVLQRAGQVVPLVALAAMMAVWGRGLPAAVEVVVVLLLAGSVLAAVHHAEVVAHRVGEPFGSLILAVAVTVIEVGLIIALMVSGGPTTASLAWDTVFAAIMITCNGIVGLSLLVGAVRRRVAVFNPEGTGAALATVLTLATLCLVLPSFTTSTPGPRFSGAQLAFAAVASIVLYGLFVVVQNVRHRAYFLPVTGGRHALSADGEPPEPDEGAAETPSAREAVVSLLLLVAALVAVVGLAKVESPTIEAAVADFGLPHAVVGVVIALLILLPETIAAVRNARRDRTQISLNLALGSAMASIGLTIPAIAVASLWLDGPLLLGLGPTQIVLLGLTAGVGVLTVMPGRATVLQATVHLAICASFLFLAANP</sequence>
<comment type="subcellular location">
    <subcellularLocation>
        <location evidence="1">Membrane</location>
        <topology evidence="1">Multi-pass membrane protein</topology>
    </subcellularLocation>
</comment>
<comment type="caution">
    <text evidence="7">The sequence shown here is derived from an EMBL/GenBank/DDBJ whole genome shotgun (WGS) entry which is preliminary data.</text>
</comment>
<feature type="transmembrane region" description="Helical" evidence="5">
    <location>
        <begin position="329"/>
        <end position="351"/>
    </location>
</feature>
<feature type="transmembrane region" description="Helical" evidence="5">
    <location>
        <begin position="70"/>
        <end position="94"/>
    </location>
</feature>
<dbReference type="GO" id="GO:0005886">
    <property type="term" value="C:plasma membrane"/>
    <property type="evidence" value="ECO:0007669"/>
    <property type="project" value="TreeGrafter"/>
</dbReference>
<evidence type="ECO:0000259" key="6">
    <source>
        <dbReference type="Pfam" id="PF01699"/>
    </source>
</evidence>
<dbReference type="PANTHER" id="PTHR37958">
    <property type="entry name" value="SODIUM-POTASSIUM/PROTON ANTIPORTER CHAA"/>
    <property type="match status" value="1"/>
</dbReference>
<feature type="domain" description="Sodium/calcium exchanger membrane region" evidence="6">
    <location>
        <begin position="234"/>
        <end position="374"/>
    </location>
</feature>
<evidence type="ECO:0000313" key="8">
    <source>
        <dbReference type="Proteomes" id="UP000649739"/>
    </source>
</evidence>
<dbReference type="AlphaFoldDB" id="A0A8J3FBD2"/>
<protein>
    <submittedName>
        <fullName evidence="7">Ionic transporter y4hA</fullName>
    </submittedName>
</protein>
<keyword evidence="8" id="KW-1185">Reference proteome</keyword>
<proteinExistence type="predicted"/>
<feature type="transmembrane region" description="Helical" evidence="5">
    <location>
        <begin position="231"/>
        <end position="249"/>
    </location>
</feature>
<dbReference type="InterPro" id="IPR004837">
    <property type="entry name" value="NaCa_Exmemb"/>
</dbReference>
<dbReference type="GO" id="GO:0015385">
    <property type="term" value="F:sodium:proton antiporter activity"/>
    <property type="evidence" value="ECO:0007669"/>
    <property type="project" value="TreeGrafter"/>
</dbReference>
<dbReference type="EMBL" id="BMQB01000009">
    <property type="protein sequence ID" value="GGK04209.1"/>
    <property type="molecule type" value="Genomic_DNA"/>
</dbReference>
<feature type="transmembrane region" description="Helical" evidence="5">
    <location>
        <begin position="269"/>
        <end position="287"/>
    </location>
</feature>
<name>A0A8J3FBD2_9ACTN</name>
<evidence type="ECO:0000313" key="7">
    <source>
        <dbReference type="EMBL" id="GGK04209.1"/>
    </source>
</evidence>
<dbReference type="Pfam" id="PF01699">
    <property type="entry name" value="Na_Ca_ex"/>
    <property type="match status" value="2"/>
</dbReference>
<dbReference type="InterPro" id="IPR052946">
    <property type="entry name" value="Alkaline_pH_Ca-Antiporter"/>
</dbReference>
<evidence type="ECO:0000256" key="4">
    <source>
        <dbReference type="ARBA" id="ARBA00023136"/>
    </source>
</evidence>
<keyword evidence="2 5" id="KW-0812">Transmembrane</keyword>
<evidence type="ECO:0000256" key="5">
    <source>
        <dbReference type="SAM" id="Phobius"/>
    </source>
</evidence>
<feature type="transmembrane region" description="Helical" evidence="5">
    <location>
        <begin position="171"/>
        <end position="190"/>
    </location>
</feature>
<evidence type="ECO:0000256" key="2">
    <source>
        <dbReference type="ARBA" id="ARBA00022692"/>
    </source>
</evidence>
<organism evidence="7 8">
    <name type="scientific">Pilimelia anulata</name>
    <dbReference type="NCBI Taxonomy" id="53371"/>
    <lineage>
        <taxon>Bacteria</taxon>
        <taxon>Bacillati</taxon>
        <taxon>Actinomycetota</taxon>
        <taxon>Actinomycetes</taxon>
        <taxon>Micromonosporales</taxon>
        <taxon>Micromonosporaceae</taxon>
        <taxon>Pilimelia</taxon>
    </lineage>
</organism>
<feature type="domain" description="Sodium/calcium exchanger membrane region" evidence="6">
    <location>
        <begin position="42"/>
        <end position="191"/>
    </location>
</feature>
<evidence type="ECO:0000256" key="1">
    <source>
        <dbReference type="ARBA" id="ARBA00004141"/>
    </source>
</evidence>
<reference evidence="7" key="1">
    <citation type="journal article" date="2014" name="Int. J. Syst. Evol. Microbiol.">
        <title>Complete genome sequence of Corynebacterium casei LMG S-19264T (=DSM 44701T), isolated from a smear-ripened cheese.</title>
        <authorList>
            <consortium name="US DOE Joint Genome Institute (JGI-PGF)"/>
            <person name="Walter F."/>
            <person name="Albersmeier A."/>
            <person name="Kalinowski J."/>
            <person name="Ruckert C."/>
        </authorList>
    </citation>
    <scope>NUCLEOTIDE SEQUENCE</scope>
    <source>
        <strain evidence="7">JCM 3090</strain>
    </source>
</reference>
<keyword evidence="3 5" id="KW-1133">Transmembrane helix</keyword>
<dbReference type="GO" id="GO:0015386">
    <property type="term" value="F:potassium:proton antiporter activity"/>
    <property type="evidence" value="ECO:0007669"/>
    <property type="project" value="TreeGrafter"/>
</dbReference>
<gene>
    <name evidence="7" type="ORF">GCM10010123_37710</name>
</gene>
<dbReference type="Proteomes" id="UP000649739">
    <property type="component" value="Unassembled WGS sequence"/>
</dbReference>
<feature type="transmembrane region" description="Helical" evidence="5">
    <location>
        <begin position="106"/>
        <end position="127"/>
    </location>
</feature>
<feature type="transmembrane region" description="Helical" evidence="5">
    <location>
        <begin position="358"/>
        <end position="376"/>
    </location>
</feature>
<reference evidence="7" key="2">
    <citation type="submission" date="2020-09" db="EMBL/GenBank/DDBJ databases">
        <authorList>
            <person name="Sun Q."/>
            <person name="Ohkuma M."/>
        </authorList>
    </citation>
    <scope>NUCLEOTIDE SEQUENCE</scope>
    <source>
        <strain evidence="7">JCM 3090</strain>
    </source>
</reference>
<feature type="transmembrane region" description="Helical" evidence="5">
    <location>
        <begin position="139"/>
        <end position="159"/>
    </location>
</feature>
<accession>A0A8J3FBD2</accession>
<evidence type="ECO:0000256" key="3">
    <source>
        <dbReference type="ARBA" id="ARBA00022989"/>
    </source>
</evidence>
<keyword evidence="4 5" id="KW-0472">Membrane</keyword>
<feature type="transmembrane region" description="Helical" evidence="5">
    <location>
        <begin position="38"/>
        <end position="58"/>
    </location>
</feature>
<feature type="transmembrane region" description="Helical" evidence="5">
    <location>
        <begin position="299"/>
        <end position="323"/>
    </location>
</feature>
<dbReference type="PANTHER" id="PTHR37958:SF1">
    <property type="entry name" value="SODIUM-POTASSIUM_PROTON ANTIPORTER CHAA"/>
    <property type="match status" value="1"/>
</dbReference>